<accession>A0AA90Z3J5</accession>
<dbReference type="PROSITE" id="PS51819">
    <property type="entry name" value="VOC"/>
    <property type="match status" value="1"/>
</dbReference>
<dbReference type="InterPro" id="IPR029068">
    <property type="entry name" value="Glyas_Bleomycin-R_OHBP_Dase"/>
</dbReference>
<evidence type="ECO:0000313" key="2">
    <source>
        <dbReference type="EMBL" id="NOE19342.1"/>
    </source>
</evidence>
<dbReference type="AlphaFoldDB" id="A0AA90Z3J5"/>
<dbReference type="Pfam" id="PF00903">
    <property type="entry name" value="Glyoxalase"/>
    <property type="match status" value="1"/>
</dbReference>
<protein>
    <submittedName>
        <fullName evidence="2">Glyoxalase</fullName>
    </submittedName>
</protein>
<dbReference type="RefSeq" id="WP_171330830.1">
    <property type="nucleotide sequence ID" value="NZ_WVRA01000005.1"/>
</dbReference>
<evidence type="ECO:0000259" key="1">
    <source>
        <dbReference type="PROSITE" id="PS51819"/>
    </source>
</evidence>
<dbReference type="Proteomes" id="UP000597886">
    <property type="component" value="Unassembled WGS sequence"/>
</dbReference>
<dbReference type="Gene3D" id="3.10.180.10">
    <property type="entry name" value="2,3-Dihydroxybiphenyl 1,2-Dioxygenase, domain 1"/>
    <property type="match status" value="1"/>
</dbReference>
<evidence type="ECO:0000313" key="3">
    <source>
        <dbReference type="Proteomes" id="UP000597886"/>
    </source>
</evidence>
<comment type="caution">
    <text evidence="2">The sequence shown here is derived from an EMBL/GenBank/DDBJ whole genome shotgun (WGS) entry which is preliminary data.</text>
</comment>
<dbReference type="InterPro" id="IPR037523">
    <property type="entry name" value="VOC_core"/>
</dbReference>
<reference evidence="2" key="1">
    <citation type="submission" date="2019-12" db="EMBL/GenBank/DDBJ databases">
        <title>Ruegeria JWLKs population differentiation of coral mucus and skeleton niches.</title>
        <authorList>
            <person name="Luo D."/>
        </authorList>
    </citation>
    <scope>NUCLEOTIDE SEQUENCE</scope>
    <source>
        <strain evidence="2">HKCCD6181</strain>
    </source>
</reference>
<name>A0AA90Z3J5_9RHOB</name>
<proteinExistence type="predicted"/>
<gene>
    <name evidence="2" type="ORF">GS634_14530</name>
</gene>
<dbReference type="PANTHER" id="PTHR46142">
    <property type="match status" value="1"/>
</dbReference>
<sequence>MGITSLDHVNLRTMRLDEMIEWYCNVLGMRVGPRPPFPFPGAWLYVEENAFVHLVGVEAEATGSDADLKLEHFAFSATGLDRFEAHLKTNGVSYRRVELTAIDTVQLNVWDPDGNHIHIDFRTGE</sequence>
<dbReference type="SUPFAM" id="SSF54593">
    <property type="entry name" value="Glyoxalase/Bleomycin resistance protein/Dihydroxybiphenyl dioxygenase"/>
    <property type="match status" value="1"/>
</dbReference>
<organism evidence="2 3">
    <name type="scientific">Ruegeria atlantica</name>
    <dbReference type="NCBI Taxonomy" id="81569"/>
    <lineage>
        <taxon>Bacteria</taxon>
        <taxon>Pseudomonadati</taxon>
        <taxon>Pseudomonadota</taxon>
        <taxon>Alphaproteobacteria</taxon>
        <taxon>Rhodobacterales</taxon>
        <taxon>Roseobacteraceae</taxon>
        <taxon>Ruegeria</taxon>
    </lineage>
</organism>
<dbReference type="PANTHER" id="PTHR46142:SF3">
    <property type="entry name" value="F18B13.24 PROTEIN"/>
    <property type="match status" value="1"/>
</dbReference>
<dbReference type="EMBL" id="WVRA01000005">
    <property type="protein sequence ID" value="NOE19342.1"/>
    <property type="molecule type" value="Genomic_DNA"/>
</dbReference>
<dbReference type="InterPro" id="IPR004360">
    <property type="entry name" value="Glyas_Fos-R_dOase_dom"/>
</dbReference>
<feature type="domain" description="VOC" evidence="1">
    <location>
        <begin position="5"/>
        <end position="122"/>
    </location>
</feature>